<organism evidence="1 2">
    <name type="scientific">Treponema vincentii ATCC 35580</name>
    <dbReference type="NCBI Taxonomy" id="596324"/>
    <lineage>
        <taxon>Bacteria</taxon>
        <taxon>Pseudomonadati</taxon>
        <taxon>Spirochaetota</taxon>
        <taxon>Spirochaetia</taxon>
        <taxon>Spirochaetales</taxon>
        <taxon>Treponemataceae</taxon>
        <taxon>Treponema</taxon>
    </lineage>
</organism>
<evidence type="ECO:0000313" key="2">
    <source>
        <dbReference type="Proteomes" id="UP000004509"/>
    </source>
</evidence>
<name>C8PN06_9SPIR</name>
<dbReference type="EMBL" id="ACYH01000012">
    <property type="protein sequence ID" value="EEV21149.1"/>
    <property type="molecule type" value="Genomic_DNA"/>
</dbReference>
<evidence type="ECO:0000313" key="1">
    <source>
        <dbReference type="EMBL" id="EEV21149.1"/>
    </source>
</evidence>
<reference evidence="1 2" key="1">
    <citation type="submission" date="2009-07" db="EMBL/GenBank/DDBJ databases">
        <authorList>
            <person name="Madupu R."/>
            <person name="Sebastian Y."/>
            <person name="Durkin A.S."/>
            <person name="Torralba M."/>
            <person name="Methe B."/>
            <person name="Sutton G.G."/>
            <person name="Strausberg R.L."/>
            <person name="Nelson K.E."/>
        </authorList>
    </citation>
    <scope>NUCLEOTIDE SEQUENCE [LARGE SCALE GENOMIC DNA]</scope>
    <source>
        <strain evidence="1 2">ATCC 35580</strain>
    </source>
</reference>
<gene>
    <name evidence="1" type="ORF">TREVI0001_1508</name>
</gene>
<comment type="caution">
    <text evidence="1">The sequence shown here is derived from an EMBL/GenBank/DDBJ whole genome shotgun (WGS) entry which is preliminary data.</text>
</comment>
<sequence>MCEKEVFDAKTQEIDAVRKSLIQNNSSLGAVIMIFHCVDFMVPMEATFRYPW</sequence>
<dbReference type="AlphaFoldDB" id="C8PN06"/>
<protein>
    <submittedName>
        <fullName evidence="1">Uncharacterized protein</fullName>
    </submittedName>
</protein>
<proteinExistence type="predicted"/>
<accession>C8PN06</accession>
<dbReference type="Proteomes" id="UP000004509">
    <property type="component" value="Unassembled WGS sequence"/>
</dbReference>